<reference evidence="3" key="1">
    <citation type="thesis" date="2020" institute="ProQuest LLC" country="789 East Eisenhower Parkway, Ann Arbor, MI, USA">
        <title>Comparative Genomics and Chromosome Evolution.</title>
        <authorList>
            <person name="Mudd A.B."/>
        </authorList>
    </citation>
    <scope>NUCLEOTIDE SEQUENCE</scope>
    <source>
        <strain evidence="3">Female2</strain>
        <tissue evidence="3">Blood</tissue>
    </source>
</reference>
<comment type="caution">
    <text evidence="3">The sequence shown here is derived from an EMBL/GenBank/DDBJ whole genome shotgun (WGS) entry which is preliminary data.</text>
</comment>
<accession>A0A8T2J483</accession>
<feature type="region of interest" description="Disordered" evidence="1">
    <location>
        <begin position="315"/>
        <end position="385"/>
    </location>
</feature>
<sequence length="449" mass="51042">MDHCARLFCSDPKYCSVATQLSPNVCCSSNSHLQKFCGCSAQTHGCVTCHHSPHRCLYAIPHPPASHVTCKTLGLRSDFPSLTPLTLHETVLARRHHDGFYYLGTVMQEEEHGVFLIEFNNPCTEGERFASRLQKTQTTDIVQYYEALSHSVLPGDNVLAPWEPELVRYGPGTVTLGLETRDPIRASEDEDLTISFWNGKKRKVPFGVAIWISPSAYRRATDLLHNPISGSINIPGREPNTTTYVITDRFTTVPVPLCPSDHLYCKPQCRPHYTHQHCSCCCFPTRSRCTCCYDPKCPDWWSLSPRTTVYVEAQKANEKEDEKIYRSRKQSEETSRYVTSSETDSREDDDENGDESDNETWISKATQTTTVDSAVNTDPSLWDKPRLGESDRPEWKYWKHSQPKYLLLPKTRHVSYWFISSLYLLLLVIILHCPPPPIGITTLSPPPMV</sequence>
<feature type="compositionally biased region" description="Polar residues" evidence="1">
    <location>
        <begin position="360"/>
        <end position="379"/>
    </location>
</feature>
<dbReference type="PANTHER" id="PTHR14343:SF3">
    <property type="entry name" value="SIMILAR TO PREDICTED GENE ICRFP703B1614Q5.5"/>
    <property type="match status" value="1"/>
</dbReference>
<evidence type="ECO:0000313" key="4">
    <source>
        <dbReference type="Proteomes" id="UP000812440"/>
    </source>
</evidence>
<gene>
    <name evidence="3" type="ORF">GDO86_008946</name>
</gene>
<proteinExistence type="predicted"/>
<dbReference type="PANTHER" id="PTHR14343">
    <property type="entry name" value="VWFA DOMAIN-CONTAINING PROTEIN"/>
    <property type="match status" value="1"/>
</dbReference>
<evidence type="ECO:0000313" key="3">
    <source>
        <dbReference type="EMBL" id="KAG8438457.1"/>
    </source>
</evidence>
<organism evidence="3 4">
    <name type="scientific">Hymenochirus boettgeri</name>
    <name type="common">Congo dwarf clawed frog</name>
    <dbReference type="NCBI Taxonomy" id="247094"/>
    <lineage>
        <taxon>Eukaryota</taxon>
        <taxon>Metazoa</taxon>
        <taxon>Chordata</taxon>
        <taxon>Craniata</taxon>
        <taxon>Vertebrata</taxon>
        <taxon>Euteleostomi</taxon>
        <taxon>Amphibia</taxon>
        <taxon>Batrachia</taxon>
        <taxon>Anura</taxon>
        <taxon>Pipoidea</taxon>
        <taxon>Pipidae</taxon>
        <taxon>Pipinae</taxon>
        <taxon>Hymenochirus</taxon>
    </lineage>
</organism>
<keyword evidence="4" id="KW-1185">Reference proteome</keyword>
<dbReference type="EMBL" id="JAACNH010000007">
    <property type="protein sequence ID" value="KAG8438457.1"/>
    <property type="molecule type" value="Genomic_DNA"/>
</dbReference>
<dbReference type="InterPro" id="IPR032770">
    <property type="entry name" value="DUF4537"/>
</dbReference>
<protein>
    <recommendedName>
        <fullName evidence="2">DUF4537 domain-containing protein</fullName>
    </recommendedName>
</protein>
<evidence type="ECO:0000259" key="2">
    <source>
        <dbReference type="Pfam" id="PF15057"/>
    </source>
</evidence>
<dbReference type="OrthoDB" id="6241467at2759"/>
<dbReference type="AlphaFoldDB" id="A0A8T2J483"/>
<feature type="compositionally biased region" description="Basic and acidic residues" evidence="1">
    <location>
        <begin position="315"/>
        <end position="335"/>
    </location>
</feature>
<dbReference type="Pfam" id="PF15057">
    <property type="entry name" value="DUF4537"/>
    <property type="match status" value="1"/>
</dbReference>
<dbReference type="Proteomes" id="UP000812440">
    <property type="component" value="Chromosome 4"/>
</dbReference>
<name>A0A8T2J483_9PIPI</name>
<feature type="domain" description="DUF4537" evidence="2">
    <location>
        <begin position="89"/>
        <end position="221"/>
    </location>
</feature>
<feature type="compositionally biased region" description="Acidic residues" evidence="1">
    <location>
        <begin position="345"/>
        <end position="358"/>
    </location>
</feature>
<evidence type="ECO:0000256" key="1">
    <source>
        <dbReference type="SAM" id="MobiDB-lite"/>
    </source>
</evidence>